<protein>
    <recommendedName>
        <fullName evidence="7">5'-nucleotidase domain-containing protein 3</fullName>
    </recommendedName>
</protein>
<keyword evidence="3" id="KW-0378">Hydrolase</keyword>
<reference evidence="5" key="1">
    <citation type="submission" date="2020-11" db="EMBL/GenBank/DDBJ databases">
        <authorList>
            <person name="Tran Van P."/>
        </authorList>
    </citation>
    <scope>NUCLEOTIDE SEQUENCE</scope>
</reference>
<name>A0A7R9Q2I0_9ACAR</name>
<evidence type="ECO:0000313" key="6">
    <source>
        <dbReference type="Proteomes" id="UP000759131"/>
    </source>
</evidence>
<dbReference type="InterPro" id="IPR036412">
    <property type="entry name" value="HAD-like_sf"/>
</dbReference>
<keyword evidence="2" id="KW-0479">Metal-binding</keyword>
<dbReference type="PANTHER" id="PTHR12103:SF12">
    <property type="entry name" value="FI20020P1"/>
    <property type="match status" value="1"/>
</dbReference>
<dbReference type="EMBL" id="CAJPIZ010007297">
    <property type="protein sequence ID" value="CAG2110205.1"/>
    <property type="molecule type" value="Genomic_DNA"/>
</dbReference>
<keyword evidence="4" id="KW-0460">Magnesium</keyword>
<dbReference type="AlphaFoldDB" id="A0A7R9Q2I0"/>
<sequence>MAIYRKCHSFRTLLTNQLKFNFLLNEKKFTNSVYKCNEIPKSSGIKLSDLSDRYNTKFNVVHTASSVEPRYVFANNELDLSDIEVYGFDYDYTLAVYKESLHYLIYDLGRNVLIEKYKYPKDILKLDYIPDFAIRGLHYDVENGLLMKIDSFHQIQLGSVYKGLTRIDDEEVLNLYNGSYVPQKLIRSTGGGEQLRMKQLNDLFSVPEICLLSNVTDYFNRNHITYSPEILFNDTQNAVQSIHPLMHKMIDENLIHKYLDKHNSLNTFLHRLKDNNKKMFLITNSPFKFVPFRHYDIESDCQKWEKVSTLERGNIYMEGTVHQLLEMTGWKGNSILYFGDQIYSDLADITLNFGWRTGAIIVELEREIKTFNSEDFREAVSALQALQLLIDESHKTNDNHLLDQLIQQRDALRARTKTLFNPQFGSIFRTHNNPTYFSRRLFRYSDIYMSFVTNLCNYSMNHIFCPRRGLLPHESNISQVHIQDNQSNLP</sequence>
<dbReference type="InterPro" id="IPR008380">
    <property type="entry name" value="HAD-SF_hydro_IG_5-nucl"/>
</dbReference>
<proteinExistence type="inferred from homology"/>
<evidence type="ECO:0000313" key="5">
    <source>
        <dbReference type="EMBL" id="CAD7629775.1"/>
    </source>
</evidence>
<comment type="similarity">
    <text evidence="1">Belongs to the 5'(3')-deoxyribonucleotidase family.</text>
</comment>
<evidence type="ECO:0000256" key="3">
    <source>
        <dbReference type="ARBA" id="ARBA00022801"/>
    </source>
</evidence>
<dbReference type="GO" id="GO:0046872">
    <property type="term" value="F:metal ion binding"/>
    <property type="evidence" value="ECO:0007669"/>
    <property type="project" value="UniProtKB-KW"/>
</dbReference>
<keyword evidence="6" id="KW-1185">Reference proteome</keyword>
<dbReference type="GO" id="GO:0008253">
    <property type="term" value="F:5'-nucleotidase activity"/>
    <property type="evidence" value="ECO:0007669"/>
    <property type="project" value="TreeGrafter"/>
</dbReference>
<evidence type="ECO:0008006" key="7">
    <source>
        <dbReference type="Google" id="ProtNLM"/>
    </source>
</evidence>
<dbReference type="Pfam" id="PF05761">
    <property type="entry name" value="5_nucleotid"/>
    <property type="match status" value="2"/>
</dbReference>
<accession>A0A7R9Q2I0</accession>
<evidence type="ECO:0000256" key="1">
    <source>
        <dbReference type="ARBA" id="ARBA00009589"/>
    </source>
</evidence>
<dbReference type="EMBL" id="OC861872">
    <property type="protein sequence ID" value="CAD7629775.1"/>
    <property type="molecule type" value="Genomic_DNA"/>
</dbReference>
<dbReference type="OrthoDB" id="409330at2759"/>
<dbReference type="SUPFAM" id="SSF56784">
    <property type="entry name" value="HAD-like"/>
    <property type="match status" value="1"/>
</dbReference>
<dbReference type="Gene3D" id="3.40.50.1000">
    <property type="entry name" value="HAD superfamily/HAD-like"/>
    <property type="match status" value="2"/>
</dbReference>
<evidence type="ECO:0000256" key="4">
    <source>
        <dbReference type="ARBA" id="ARBA00022842"/>
    </source>
</evidence>
<dbReference type="InterPro" id="IPR023214">
    <property type="entry name" value="HAD_sf"/>
</dbReference>
<evidence type="ECO:0000256" key="2">
    <source>
        <dbReference type="ARBA" id="ARBA00022723"/>
    </source>
</evidence>
<dbReference type="Proteomes" id="UP000759131">
    <property type="component" value="Unassembled WGS sequence"/>
</dbReference>
<organism evidence="5">
    <name type="scientific">Medioppia subpectinata</name>
    <dbReference type="NCBI Taxonomy" id="1979941"/>
    <lineage>
        <taxon>Eukaryota</taxon>
        <taxon>Metazoa</taxon>
        <taxon>Ecdysozoa</taxon>
        <taxon>Arthropoda</taxon>
        <taxon>Chelicerata</taxon>
        <taxon>Arachnida</taxon>
        <taxon>Acari</taxon>
        <taxon>Acariformes</taxon>
        <taxon>Sarcoptiformes</taxon>
        <taxon>Oribatida</taxon>
        <taxon>Brachypylina</taxon>
        <taxon>Oppioidea</taxon>
        <taxon>Oppiidae</taxon>
        <taxon>Medioppia</taxon>
    </lineage>
</organism>
<gene>
    <name evidence="5" type="ORF">OSB1V03_LOCUS10190</name>
</gene>
<dbReference type="PANTHER" id="PTHR12103">
    <property type="entry name" value="5'-NUCLEOTIDASE DOMAIN-CONTAINING"/>
    <property type="match status" value="1"/>
</dbReference>